<dbReference type="AlphaFoldDB" id="A0AAU9J4N0"/>
<dbReference type="EMBL" id="CAJZBQ010000029">
    <property type="protein sequence ID" value="CAG9321845.1"/>
    <property type="molecule type" value="Genomic_DNA"/>
</dbReference>
<accession>A0AAU9J4N0</accession>
<dbReference type="Proteomes" id="UP001162131">
    <property type="component" value="Unassembled WGS sequence"/>
</dbReference>
<gene>
    <name evidence="1" type="ORF">BSTOLATCC_MIC29751</name>
</gene>
<name>A0AAU9J4N0_9CILI</name>
<protein>
    <submittedName>
        <fullName evidence="1">Uncharacterized protein</fullName>
    </submittedName>
</protein>
<sequence>MFLISKENTIKFLHRAPLKHKCFTIYYQNFIYFIGNNYVERLNLTTYKWEILIISLWNSVQVVGASLSNMILISGYSLTGIYALDLLTLSTSRCFIRFDDCRMRTLCTVKDVAYLIDFSGKILRSGINNPFSWEIVGDWSPDSLIMFEYRAFYKGCWYFFVASDQIYKFDFDKGKYEIMNYGL</sequence>
<evidence type="ECO:0000313" key="2">
    <source>
        <dbReference type="Proteomes" id="UP001162131"/>
    </source>
</evidence>
<reference evidence="1" key="1">
    <citation type="submission" date="2021-09" db="EMBL/GenBank/DDBJ databases">
        <authorList>
            <consortium name="AG Swart"/>
            <person name="Singh M."/>
            <person name="Singh A."/>
            <person name="Seah K."/>
            <person name="Emmerich C."/>
        </authorList>
    </citation>
    <scope>NUCLEOTIDE SEQUENCE</scope>
    <source>
        <strain evidence="1">ATCC30299</strain>
    </source>
</reference>
<organism evidence="1 2">
    <name type="scientific">Blepharisma stoltei</name>
    <dbReference type="NCBI Taxonomy" id="1481888"/>
    <lineage>
        <taxon>Eukaryota</taxon>
        <taxon>Sar</taxon>
        <taxon>Alveolata</taxon>
        <taxon>Ciliophora</taxon>
        <taxon>Postciliodesmatophora</taxon>
        <taxon>Heterotrichea</taxon>
        <taxon>Heterotrichida</taxon>
        <taxon>Blepharismidae</taxon>
        <taxon>Blepharisma</taxon>
    </lineage>
</organism>
<keyword evidence="2" id="KW-1185">Reference proteome</keyword>
<evidence type="ECO:0000313" key="1">
    <source>
        <dbReference type="EMBL" id="CAG9321845.1"/>
    </source>
</evidence>
<comment type="caution">
    <text evidence="1">The sequence shown here is derived from an EMBL/GenBank/DDBJ whole genome shotgun (WGS) entry which is preliminary data.</text>
</comment>
<proteinExistence type="predicted"/>